<sequence length="54" mass="6030">MTLETKKDIMNDFMAGTESVGIMEWLESIGFYEAPASRAHHGNFPGALFDHSLQ</sequence>
<dbReference type="EMBL" id="UYRV01115895">
    <property type="protein sequence ID" value="VDN29747.1"/>
    <property type="molecule type" value="Genomic_DNA"/>
</dbReference>
<accession>A0A3P7N503</accession>
<reference evidence="1 2" key="1">
    <citation type="submission" date="2018-11" db="EMBL/GenBank/DDBJ databases">
        <authorList>
            <consortium name="Pathogen Informatics"/>
        </authorList>
    </citation>
    <scope>NUCLEOTIDE SEQUENCE [LARGE SCALE GENOMIC DNA]</scope>
</reference>
<proteinExistence type="predicted"/>
<dbReference type="AlphaFoldDB" id="A0A3P7N503"/>
<gene>
    <name evidence="1" type="ORF">CGOC_LOCUS11346</name>
</gene>
<protein>
    <submittedName>
        <fullName evidence="1">Uncharacterized protein</fullName>
    </submittedName>
</protein>
<keyword evidence="2" id="KW-1185">Reference proteome</keyword>
<name>A0A3P7N503_CYLGO</name>
<organism evidence="1 2">
    <name type="scientific">Cylicostephanus goldi</name>
    <name type="common">Nematode worm</name>
    <dbReference type="NCBI Taxonomy" id="71465"/>
    <lineage>
        <taxon>Eukaryota</taxon>
        <taxon>Metazoa</taxon>
        <taxon>Ecdysozoa</taxon>
        <taxon>Nematoda</taxon>
        <taxon>Chromadorea</taxon>
        <taxon>Rhabditida</taxon>
        <taxon>Rhabditina</taxon>
        <taxon>Rhabditomorpha</taxon>
        <taxon>Strongyloidea</taxon>
        <taxon>Strongylidae</taxon>
        <taxon>Cylicostephanus</taxon>
    </lineage>
</organism>
<dbReference type="Proteomes" id="UP000271889">
    <property type="component" value="Unassembled WGS sequence"/>
</dbReference>
<evidence type="ECO:0000313" key="1">
    <source>
        <dbReference type="EMBL" id="VDN29747.1"/>
    </source>
</evidence>
<evidence type="ECO:0000313" key="2">
    <source>
        <dbReference type="Proteomes" id="UP000271889"/>
    </source>
</evidence>
<feature type="non-terminal residue" evidence="1">
    <location>
        <position position="54"/>
    </location>
</feature>